<feature type="compositionally biased region" description="Basic and acidic residues" evidence="7">
    <location>
        <begin position="2803"/>
        <end position="2815"/>
    </location>
</feature>
<feature type="compositionally biased region" description="Basic and acidic residues" evidence="7">
    <location>
        <begin position="5371"/>
        <end position="5391"/>
    </location>
</feature>
<feature type="compositionally biased region" description="Basic and acidic residues" evidence="7">
    <location>
        <begin position="4020"/>
        <end position="4030"/>
    </location>
</feature>
<feature type="compositionally biased region" description="Basic and acidic residues" evidence="7">
    <location>
        <begin position="4102"/>
        <end position="4111"/>
    </location>
</feature>
<feature type="compositionally biased region" description="Basic and acidic residues" evidence="7">
    <location>
        <begin position="2312"/>
        <end position="2335"/>
    </location>
</feature>
<feature type="region of interest" description="Disordered" evidence="7">
    <location>
        <begin position="5523"/>
        <end position="5544"/>
    </location>
</feature>
<feature type="compositionally biased region" description="Basic and acidic residues" evidence="7">
    <location>
        <begin position="2079"/>
        <end position="2088"/>
    </location>
</feature>
<feature type="region of interest" description="Disordered" evidence="7">
    <location>
        <begin position="5162"/>
        <end position="5303"/>
    </location>
</feature>
<feature type="compositionally biased region" description="Low complexity" evidence="7">
    <location>
        <begin position="1400"/>
        <end position="1412"/>
    </location>
</feature>
<evidence type="ECO:0000256" key="3">
    <source>
        <dbReference type="ARBA" id="ARBA00022692"/>
    </source>
</evidence>
<feature type="region of interest" description="Disordered" evidence="7">
    <location>
        <begin position="946"/>
        <end position="972"/>
    </location>
</feature>
<feature type="compositionally biased region" description="Low complexity" evidence="7">
    <location>
        <begin position="3135"/>
        <end position="3145"/>
    </location>
</feature>
<feature type="region of interest" description="Disordered" evidence="7">
    <location>
        <begin position="6212"/>
        <end position="6374"/>
    </location>
</feature>
<feature type="compositionally biased region" description="Basic and acidic residues" evidence="7">
    <location>
        <begin position="3190"/>
        <end position="3231"/>
    </location>
</feature>
<feature type="compositionally biased region" description="Basic and acidic residues" evidence="7">
    <location>
        <begin position="2579"/>
        <end position="2605"/>
    </location>
</feature>
<feature type="compositionally biased region" description="Basic and acidic residues" evidence="7">
    <location>
        <begin position="3159"/>
        <end position="3182"/>
    </location>
</feature>
<feature type="region of interest" description="Disordered" evidence="7">
    <location>
        <begin position="1400"/>
        <end position="1450"/>
    </location>
</feature>
<feature type="compositionally biased region" description="Basic and acidic residues" evidence="7">
    <location>
        <begin position="4363"/>
        <end position="4402"/>
    </location>
</feature>
<feature type="compositionally biased region" description="Basic and acidic residues" evidence="7">
    <location>
        <begin position="948"/>
        <end position="972"/>
    </location>
</feature>
<feature type="compositionally biased region" description="Basic and acidic residues" evidence="7">
    <location>
        <begin position="2848"/>
        <end position="2860"/>
    </location>
</feature>
<feature type="compositionally biased region" description="Polar residues" evidence="7">
    <location>
        <begin position="6242"/>
        <end position="6253"/>
    </location>
</feature>
<feature type="transmembrane region" description="Helical" evidence="8">
    <location>
        <begin position="498"/>
        <end position="518"/>
    </location>
</feature>
<feature type="region of interest" description="Disordered" evidence="7">
    <location>
        <begin position="2925"/>
        <end position="3563"/>
    </location>
</feature>
<feature type="compositionally biased region" description="Low complexity" evidence="7">
    <location>
        <begin position="4991"/>
        <end position="5008"/>
    </location>
</feature>
<feature type="compositionally biased region" description="Basic and acidic residues" evidence="7">
    <location>
        <begin position="3335"/>
        <end position="3345"/>
    </location>
</feature>
<feature type="compositionally biased region" description="Basic and acidic residues" evidence="7">
    <location>
        <begin position="3686"/>
        <end position="3718"/>
    </location>
</feature>
<feature type="compositionally biased region" description="Basic and acidic residues" evidence="7">
    <location>
        <begin position="2397"/>
        <end position="2429"/>
    </location>
</feature>
<feature type="compositionally biased region" description="Basic and acidic residues" evidence="7">
    <location>
        <begin position="2652"/>
        <end position="2661"/>
    </location>
</feature>
<feature type="region of interest" description="Disordered" evidence="7">
    <location>
        <begin position="2711"/>
        <end position="2901"/>
    </location>
</feature>
<feature type="compositionally biased region" description="Basic and acidic residues" evidence="7">
    <location>
        <begin position="6215"/>
        <end position="6227"/>
    </location>
</feature>
<feature type="region of interest" description="Disordered" evidence="7">
    <location>
        <begin position="2303"/>
        <end position="2461"/>
    </location>
</feature>
<feature type="compositionally biased region" description="Basic and acidic residues" evidence="7">
    <location>
        <begin position="6102"/>
        <end position="6111"/>
    </location>
</feature>
<feature type="compositionally biased region" description="Basic and acidic residues" evidence="7">
    <location>
        <begin position="5643"/>
        <end position="5660"/>
    </location>
</feature>
<evidence type="ECO:0008006" key="11">
    <source>
        <dbReference type="Google" id="ProtNLM"/>
    </source>
</evidence>
<keyword evidence="3 8" id="KW-0812">Transmembrane</keyword>
<feature type="compositionally biased region" description="Basic and acidic residues" evidence="7">
    <location>
        <begin position="5668"/>
        <end position="5707"/>
    </location>
</feature>
<accession>A0A7H9DZH1</accession>
<feature type="compositionally biased region" description="Basic and acidic residues" evidence="7">
    <location>
        <begin position="1915"/>
        <end position="1933"/>
    </location>
</feature>
<evidence type="ECO:0000256" key="2">
    <source>
        <dbReference type="ARBA" id="ARBA00007802"/>
    </source>
</evidence>
<feature type="compositionally biased region" description="Basic and acidic residues" evidence="7">
    <location>
        <begin position="4327"/>
        <end position="4355"/>
    </location>
</feature>
<feature type="region of interest" description="Disordered" evidence="7">
    <location>
        <begin position="1166"/>
        <end position="1193"/>
    </location>
</feature>
<feature type="compositionally biased region" description="Basic and acidic residues" evidence="7">
    <location>
        <begin position="4587"/>
        <end position="4610"/>
    </location>
</feature>
<feature type="compositionally biased region" description="Basic and acidic residues" evidence="7">
    <location>
        <begin position="6077"/>
        <end position="6094"/>
    </location>
</feature>
<feature type="compositionally biased region" description="Basic and acidic residues" evidence="7">
    <location>
        <begin position="3399"/>
        <end position="3422"/>
    </location>
</feature>
<feature type="compositionally biased region" description="Basic and acidic residues" evidence="7">
    <location>
        <begin position="5840"/>
        <end position="5849"/>
    </location>
</feature>
<feature type="region of interest" description="Disordered" evidence="7">
    <location>
        <begin position="3598"/>
        <end position="3835"/>
    </location>
</feature>
<feature type="compositionally biased region" description="Basic and acidic residues" evidence="7">
    <location>
        <begin position="2343"/>
        <end position="2352"/>
    </location>
</feature>
<feature type="compositionally biased region" description="Basic and acidic residues" evidence="7">
    <location>
        <begin position="2510"/>
        <end position="2533"/>
    </location>
</feature>
<feature type="compositionally biased region" description="Basic and acidic residues" evidence="7">
    <location>
        <begin position="2176"/>
        <end position="2206"/>
    </location>
</feature>
<feature type="compositionally biased region" description="Basic and acidic residues" evidence="7">
    <location>
        <begin position="3430"/>
        <end position="3452"/>
    </location>
</feature>
<dbReference type="PROSITE" id="PS51257">
    <property type="entry name" value="PROKAR_LIPOPROTEIN"/>
    <property type="match status" value="1"/>
</dbReference>
<feature type="region of interest" description="Disordered" evidence="7">
    <location>
        <begin position="4235"/>
        <end position="4767"/>
    </location>
</feature>
<feature type="compositionally biased region" description="Basic and acidic residues" evidence="7">
    <location>
        <begin position="5889"/>
        <end position="5917"/>
    </location>
</feature>
<comment type="subcellular location">
    <subcellularLocation>
        <location evidence="1">Cell membrane</location>
        <topology evidence="1">Multi-pass membrane protein</topology>
    </subcellularLocation>
</comment>
<dbReference type="GO" id="GO:0005886">
    <property type="term" value="C:plasma membrane"/>
    <property type="evidence" value="ECO:0007669"/>
    <property type="project" value="UniProtKB-SubCell"/>
</dbReference>
<feature type="compositionally biased region" description="Basic and acidic residues" evidence="7">
    <location>
        <begin position="4908"/>
        <end position="4917"/>
    </location>
</feature>
<feature type="compositionally biased region" description="Polar residues" evidence="7">
    <location>
        <begin position="1173"/>
        <end position="1189"/>
    </location>
</feature>
<feature type="region of interest" description="Disordered" evidence="7">
    <location>
        <begin position="2498"/>
        <end position="2605"/>
    </location>
</feature>
<feature type="compositionally biased region" description="Basic and acidic residues" evidence="7">
    <location>
        <begin position="1795"/>
        <end position="1809"/>
    </location>
</feature>
<feature type="compositionally biased region" description="Basic and acidic residues" evidence="7">
    <location>
        <begin position="4803"/>
        <end position="4871"/>
    </location>
</feature>
<feature type="compositionally biased region" description="Basic and acidic residues" evidence="7">
    <location>
        <begin position="1819"/>
        <end position="1846"/>
    </location>
</feature>
<feature type="compositionally biased region" description="Basic and acidic residues" evidence="7">
    <location>
        <begin position="5170"/>
        <end position="5193"/>
    </location>
</feature>
<feature type="compositionally biased region" description="Basic and acidic residues" evidence="7">
    <location>
        <begin position="5055"/>
        <end position="5096"/>
    </location>
</feature>
<feature type="compositionally biased region" description="Basic and acidic residues" evidence="7">
    <location>
        <begin position="4278"/>
        <end position="4287"/>
    </location>
</feature>
<feature type="compositionally biased region" description="Polar residues" evidence="7">
    <location>
        <begin position="1325"/>
        <end position="1343"/>
    </location>
</feature>
<feature type="compositionally biased region" description="Basic and acidic residues" evidence="7">
    <location>
        <begin position="3945"/>
        <end position="3979"/>
    </location>
</feature>
<comment type="similarity">
    <text evidence="2">Belongs to the TrbL/VirB6 family.</text>
</comment>
<feature type="compositionally biased region" description="Basic and acidic residues" evidence="7">
    <location>
        <begin position="1942"/>
        <end position="1955"/>
    </location>
</feature>
<feature type="compositionally biased region" description="Basic residues" evidence="7">
    <location>
        <begin position="6360"/>
        <end position="6369"/>
    </location>
</feature>
<feature type="transmembrane region" description="Helical" evidence="8">
    <location>
        <begin position="452"/>
        <end position="478"/>
    </location>
</feature>
<feature type="compositionally biased region" description="Basic and acidic residues" evidence="7">
    <location>
        <begin position="4556"/>
        <end position="4579"/>
    </location>
</feature>
<feature type="compositionally biased region" description="Basic and acidic residues" evidence="7">
    <location>
        <begin position="2727"/>
        <end position="2788"/>
    </location>
</feature>
<keyword evidence="5 8" id="KW-1133">Transmembrane helix</keyword>
<feature type="compositionally biased region" description="Polar residues" evidence="7">
    <location>
        <begin position="1631"/>
        <end position="1646"/>
    </location>
</feature>
<feature type="compositionally biased region" description="Basic and acidic residues" evidence="7">
    <location>
        <begin position="5406"/>
        <end position="5418"/>
    </location>
</feature>
<feature type="region of interest" description="Disordered" evidence="7">
    <location>
        <begin position="1553"/>
        <end position="2041"/>
    </location>
</feature>
<feature type="region of interest" description="Disordered" evidence="7">
    <location>
        <begin position="4795"/>
        <end position="5143"/>
    </location>
</feature>
<feature type="compositionally biased region" description="Basic and acidic residues" evidence="7">
    <location>
        <begin position="2448"/>
        <end position="2457"/>
    </location>
</feature>
<feature type="compositionally biased region" description="Basic and acidic residues" evidence="7">
    <location>
        <begin position="2541"/>
        <end position="2565"/>
    </location>
</feature>
<feature type="compositionally biased region" description="Basic and acidic residues" evidence="7">
    <location>
        <begin position="3014"/>
        <end position="3047"/>
    </location>
</feature>
<feature type="compositionally biased region" description="Basic and acidic residues" evidence="7">
    <location>
        <begin position="5201"/>
        <end position="5240"/>
    </location>
</feature>
<feature type="region of interest" description="Disordered" evidence="7">
    <location>
        <begin position="1242"/>
        <end position="1266"/>
    </location>
</feature>
<feature type="region of interest" description="Disordered" evidence="7">
    <location>
        <begin position="1323"/>
        <end position="1354"/>
    </location>
</feature>
<feature type="region of interest" description="Disordered" evidence="7">
    <location>
        <begin position="2632"/>
        <end position="2661"/>
    </location>
</feature>
<feature type="transmembrane region" description="Helical" evidence="8">
    <location>
        <begin position="422"/>
        <end position="445"/>
    </location>
</feature>
<evidence type="ECO:0000313" key="9">
    <source>
        <dbReference type="EMBL" id="QLL66581.1"/>
    </source>
</evidence>
<evidence type="ECO:0000256" key="5">
    <source>
        <dbReference type="ARBA" id="ARBA00022989"/>
    </source>
</evidence>
<feature type="compositionally biased region" description="Basic and acidic residues" evidence="7">
    <location>
        <begin position="5571"/>
        <end position="5580"/>
    </location>
</feature>
<feature type="compositionally biased region" description="Low complexity" evidence="7">
    <location>
        <begin position="5609"/>
        <end position="5635"/>
    </location>
</feature>
<organism evidence="9 10">
    <name type="scientific">Anaplasma phagocytophilum str. Norway variant1</name>
    <dbReference type="NCBI Taxonomy" id="1392506"/>
    <lineage>
        <taxon>Bacteria</taxon>
        <taxon>Pseudomonadati</taxon>
        <taxon>Pseudomonadota</taxon>
        <taxon>Alphaproteobacteria</taxon>
        <taxon>Rickettsiales</taxon>
        <taxon>Anaplasmataceae</taxon>
        <taxon>Anaplasma</taxon>
        <taxon>phagocytophilum group</taxon>
    </lineage>
</organism>
<feature type="compositionally biased region" description="Polar residues" evidence="7">
    <location>
        <begin position="1719"/>
        <end position="1731"/>
    </location>
</feature>
<feature type="compositionally biased region" description="Basic and acidic residues" evidence="7">
    <location>
        <begin position="3632"/>
        <end position="3642"/>
    </location>
</feature>
<feature type="region of interest" description="Disordered" evidence="7">
    <location>
        <begin position="5566"/>
        <end position="5796"/>
    </location>
</feature>
<dbReference type="EMBL" id="CP046639">
    <property type="protein sequence ID" value="QLL66581.1"/>
    <property type="molecule type" value="Genomic_DNA"/>
</dbReference>
<feature type="compositionally biased region" description="Basic and acidic residues" evidence="7">
    <location>
        <begin position="6157"/>
        <end position="6166"/>
    </location>
</feature>
<feature type="compositionally biased region" description="Basic and acidic residues" evidence="7">
    <location>
        <begin position="4624"/>
        <end position="4634"/>
    </location>
</feature>
<feature type="compositionally biased region" description="Basic and acidic residues" evidence="7">
    <location>
        <begin position="5108"/>
        <end position="5118"/>
    </location>
</feature>
<feature type="compositionally biased region" description="Basic and acidic residues" evidence="7">
    <location>
        <begin position="3605"/>
        <end position="3624"/>
    </location>
</feature>
<feature type="region of interest" description="Disordered" evidence="7">
    <location>
        <begin position="4089"/>
        <end position="4205"/>
    </location>
</feature>
<feature type="compositionally biased region" description="Basic and acidic residues" evidence="7">
    <location>
        <begin position="4492"/>
        <end position="4502"/>
    </location>
</feature>
<feature type="compositionally biased region" description="Low complexity" evidence="7">
    <location>
        <begin position="1706"/>
        <end position="1718"/>
    </location>
</feature>
<feature type="transmembrane region" description="Helical" evidence="8">
    <location>
        <begin position="314"/>
        <end position="335"/>
    </location>
</feature>
<feature type="region of interest" description="Disordered" evidence="7">
    <location>
        <begin position="5481"/>
        <end position="5501"/>
    </location>
</feature>
<feature type="region of interest" description="Disordered" evidence="7">
    <location>
        <begin position="1476"/>
        <end position="1527"/>
    </location>
</feature>
<feature type="compositionally biased region" description="Basic and acidic residues" evidence="7">
    <location>
        <begin position="6314"/>
        <end position="6351"/>
    </location>
</feature>
<feature type="compositionally biased region" description="Basic and acidic residues" evidence="7">
    <location>
        <begin position="2984"/>
        <end position="3006"/>
    </location>
</feature>
<feature type="compositionally biased region" description="Basic and acidic residues" evidence="7">
    <location>
        <begin position="3735"/>
        <end position="3745"/>
    </location>
</feature>
<feature type="compositionally biased region" description="Basic and acidic residues" evidence="7">
    <location>
        <begin position="3649"/>
        <end position="3671"/>
    </location>
</feature>
<feature type="compositionally biased region" description="Low complexity" evidence="7">
    <location>
        <begin position="1247"/>
        <end position="1259"/>
    </location>
</feature>
<evidence type="ECO:0000256" key="6">
    <source>
        <dbReference type="ARBA" id="ARBA00023136"/>
    </source>
</evidence>
<feature type="compositionally biased region" description="Basic and acidic residues" evidence="7">
    <location>
        <begin position="3467"/>
        <end position="3501"/>
    </location>
</feature>
<reference evidence="9 10" key="1">
    <citation type="submission" date="2019-12" db="EMBL/GenBank/DDBJ databases">
        <title>A sheep strain of Anaplasma phagocytophilum contains multiple genomes.</title>
        <authorList>
            <person name="Barbet A.F."/>
            <person name="Crosby F.L."/>
            <person name="Eskeland S."/>
            <person name="Stuen S."/>
            <person name="Granquist E.G."/>
            <person name="Munderloh U.G."/>
        </authorList>
    </citation>
    <scope>NUCLEOTIDE SEQUENCE [LARGE SCALE GENOMIC DNA]</scope>
    <source>
        <strain evidence="9 10">Norway Variant 1</strain>
    </source>
</reference>
<proteinExistence type="inferred from homology"/>
<feature type="region of interest" description="Disordered" evidence="7">
    <location>
        <begin position="1100"/>
        <end position="1120"/>
    </location>
</feature>
<feature type="compositionally biased region" description="Basic and acidic residues" evidence="7">
    <location>
        <begin position="6119"/>
        <end position="6142"/>
    </location>
</feature>
<feature type="compositionally biased region" description="Basic and acidic residues" evidence="7">
    <location>
        <begin position="2360"/>
        <end position="2382"/>
    </location>
</feature>
<name>A0A7H9DZH1_ANAPH</name>
<feature type="region of interest" description="Disordered" evidence="7">
    <location>
        <begin position="5317"/>
        <end position="5454"/>
    </location>
</feature>
<feature type="compositionally biased region" description="Acidic residues" evidence="7">
    <location>
        <begin position="6167"/>
        <end position="6180"/>
    </location>
</feature>
<feature type="compositionally biased region" description="Basic and acidic residues" evidence="7">
    <location>
        <begin position="5022"/>
        <end position="5047"/>
    </location>
</feature>
<evidence type="ECO:0000256" key="1">
    <source>
        <dbReference type="ARBA" id="ARBA00004651"/>
    </source>
</evidence>
<evidence type="ECO:0000256" key="7">
    <source>
        <dbReference type="SAM" id="MobiDB-lite"/>
    </source>
</evidence>
<evidence type="ECO:0000256" key="4">
    <source>
        <dbReference type="ARBA" id="ARBA00022729"/>
    </source>
</evidence>
<feature type="compositionally biased region" description="Low complexity" evidence="7">
    <location>
        <begin position="4532"/>
        <end position="4542"/>
    </location>
</feature>
<feature type="compositionally biased region" description="Basic and acidic residues" evidence="7">
    <location>
        <begin position="4119"/>
        <end position="4143"/>
    </location>
</feature>
<feature type="compositionally biased region" description="Basic and acidic residues" evidence="7">
    <location>
        <begin position="3242"/>
        <end position="3261"/>
    </location>
</feature>
<feature type="compositionally biased region" description="Basic and acidic residues" evidence="7">
    <location>
        <begin position="3860"/>
        <end position="3930"/>
    </location>
</feature>
<sequence>MVVIRFTRSNFLRLLVISCLFMTSCGNEVPFPRCVSADNFNSSTTISVSAYYGANNVDAFRAESGEIGDGSIVGAQKQIVRWQDTGLVTDGDEIVVKVQGAWIPWEKNGEKHSPIMAVNSGISRPTDLSDEFYDSVVDVDRVCGPYKQYDKQVGGCKMQCHAIPAQDEDGTGQYGRPCWLEKGYGAYLLFRKPGDQDPNASLDLMEFPESPTTHLGYESAHDGGEATYRSSGRIYDVNCKAIDPQKGWKVYVKILDNYYHDNAGGYSLEFTKGVAKGTSTDIFESVRTLVRDELDRAGKKIFQNISSDNEFRNFVFALITLSIVFTALTYIFGLVRAPLADLIAKLLKIVLVLLLISPGSWDFFYNHLLRLFLQGVDEIIAILNEYALGQKVFDKTKPFSFMDIMIRDRIFSAVVWEAKARALIAADWSSIFALLIIIIAVLFYVGLCLYGFVIYLTAFVGITFLISLMPILFVGILFSRFKSLFDGWLTQCISFSMQAILMFTLIAMFGTLIMHYYYRIFGFTACYNEWIRINIPLIINRGYYEWTPGQKYDTIIIGKGGTEKRAYPEAGASARYTFTGGGAVIRVPPDYKDEDFRYVDYPFLDPDIKSKTVPGGVVLRDDTDQGRKFKNLAALVNMLVASERSSSIARIVNKIEKELQQLKSDGAVTSSSLSKFEDKVSKKRKEGEKANWTDPVFKNQLLSLLIGEVIANNASQGTPLKELEDQYDYNIIKNIKQGWIVMWSEVFGLILIAFLVWQMRAFVQSIAVVLSGGGMMSRTVASMYSEGFARIFSGIPIFGRVIDTVDRSIDVARLFARAKIAGIGSAVAEAPEKLIARVPIVGGTIGGMVKGMRHVSGALMSSHTEADLYSMKSISPRFDYARAWLGAHLGYSPLDALKYAGKFSLAKMMGNTSGGLLDNVRQDHAKVMQNLRTLTIGVDKYKPGVYVPKRDEEDDKNPFRRPDAAEKRKDEEDRAKLFDDNGNLHIHRGNFWDAVDAMHGLEVMRGQTNDDEARERIQRDIDRIKGEILRLSRASSSEIPELQDFVTSGGGVDFDKLRESALKRRGVDERDEVSGASAAYQGVVPQAEEGSVADLILGTSESEPRAGGQQTLTEEGMQRVEGVDRSLPEGIEVSGHEVADSASASPENQAVGVDPVAEIVPQAEESSVADLISGTSESGPSEVGSQTLTEEGIQGGVDRALPEGMEVGGHEVADSASASPENQAVGVDPVAEIVPQAEESSVADLISGVSESGPSEVGSQTLTEEGIQGGEGVDRALPEGMEVGVHEVADSASASPEDLAVGVEPVAEIVPQAEEGSVADLISGVNESGPSEVGSSQTLTAESIQGGEGVDRSLPEGIEVGVHEVADSASASPEDLAVGVEPVAEIVPQAEEGSVADLISGVSESGPSEGGSQTLTEEGIQGGEGVDRALPEGMEVGVHEVADSASASPEDLAVGVEPVAEIVPQAEEGSVADLISGVNESGPSEVGSSQTLTAESIQGGEGVDRSLPEGIEVGVHEVADSASASPEDLAVGVEPVAEIVPQAEEGSVADLISGVSESGPSEGGSQTLTEEGIQGGEGVDRSLPEGIEVGGHEVADSASASPENQAVGVDPVAEIVPQAEEGSVADLISGDSESGPSEVGSSQTLTEEGIQGGEGVDRALPEGMEVGGHEVADSASASPEDQAVGVEPVAEIVPQAEEGSVADLMSGDSDSSSDSSGDINQTLGKESSVTNVEDMEISEGSGSVFSDSEVEQGRDRFVEVPQSGNAAGVSVEDDNRIEDLLSDIDIADGSSEINLMREESSEPSVHEGEGSNYPQAKGLSKEKHKGSDTRVSSGKRDDKDEAHSGSETDDDSSGLRASGGSKEGESLGESGKVPSSGDDGASAFTSAGEEALEAAALVPEDEALKTVDIPIDQEGDNRNRDEVEAGKKKRETEEIGLVDPNIDLKAELESDKSEAEPAISGIQQDPVADSGIIEKSRVEDKDYTGEGKPLAEAASSDVATEDKVVPAGEEGVESARVEEGLEPTASVELEPTASVELEPAASVALETAESRIEQVRASGDADVKDLPREEGKVSGVTDPDAKREDQRDSVSGATEPESKGDYQERDSGDDGDTAKELPREVVSEIAEPSGRADDPEGDKSDSRSETLDPDVRDGASAFTSAGEEALEAAAFVPEDEALKTVDIPIDRDRDNRNRDEVEAGKKKQEIEEIGLVDPNIDLKAELESDKSKAEPVISGIQQDPVADSGIIEESRVEGKDYTGEGETPAEAASSDVATEDKVVPAGNEALEGELGAEVKAVREGLEPAASVELETAESRIEQEKGSGDADEKDLPREEGTISEVTDPDAKREDQRDSVSGAAEPESKGDYQEKDGDTATELPREVVSETTEPSSLPDDPEGDKSDLRLEKSGSDLGDRGVEGDSKHEVGDESSSRGVSTEDVPGIDSGVEASRVEGKDYTGEGKPLAEVASADVAIEDKVVSAGDKALEGELGVEVTAVREALEPAASVEVETAESRIEQEKDSSDGDVKDLPREDGTVSEATEPESRRDYQEKDIGDDCDVAREREVVPEITEPSSLPNDPEGDKSDSRPERLDPDIRDGSAIEDEVRASMDSDLTYGMPSEDAAVIDKHYSGDDESLAGMVSTEDVPGIDSGVEESRVESKDYTVEGEPLVEAASSDVATEDKVVPAGGVGLDGTLGAEGTATGDVLEATALTSEDAALETVDIPVDQAKGRGDTDVKDIPREDGKVSEVTEPDAKRDYKRDSVSEDTKPESRRDYQEKDGDTAREREVVSEIAESSSLSDDPEGDKSDSRLERLDPDIGDGGAIEDEVEVRSSRGSESTYSVPSDDTVGVDKHYSADDEYKAGMVSTDDVPGIDSGVEGKDYTGEGKPLAEAASSDMGTEDKVVSAGDEALEGELVAEGVAVREALEPAASVESETGESRVEQERASGDADVKDLSREEGTISEVTDPDAKRDYQRDSVSGAAEPESRRDYQEKDGDTATELPREVVLEITEPSGRADDPDGDKSDLRETLDPDIRDGSAVEDIKDEVGSSGDSKSTYAVPSEDAAVIDKHYSGDDESPAGMVSTDDVPGIDSGVEASRVEGKDYIGEGEAPAEAASSDVATEDKVVSAGDEALEGELGAEGVAVREALEPAASVESETGESRVEQEKDSGDAAVKDLSREEGTISEVTDPDAKRYYQKDSVSEATEPESRRDYQERDSGDDGDAAREREVVSEATEYGTRPDNLDGDKSDLRETLDPDIRDGVSAFTSVSVGEGALEAAATVPEDEVRASRSSDTTYSVSFEDSAVIDKHDSGDDESPVGMVSTGDVPGVDSGVEESRVEGKDYTGEGEAPAEAASSDVATEDKVVSAGDKALEGELGAEGVAVREALEPAASVELETAESRVERERDIGDAAVKDLPREEGTVSEATEPESRRDYQEKDGDTAKELPREVVSEIAEPSSLSDDPDGDKSDSRSETLDPDIRDGSAVEDIKDEVGSSRDSESTYGEPSDDSEVVDKHDSGDDESPAGMVSTDDVPGIDSGVEGKDYTGEGEPLAEVASSDMGTEDKVVFAGDEALGGELGAEVTAAREALEPAASVELETAASRIEQERASGDGDVKDLPREEGTISEVTDPDAKRDDHRDSVSGAAEPESKRDYQEKDGDTEKGLPREVVPEITEPSSLPDDPDGDKNDLSSEKPGSDLGDHGVEGDLKHEVGDESPSRGVSTGDVPGIESGVEESRAEGKDYTVEGEAPAEAASSYGEPSDDSEVVEKHDSGDDESPAGMVSTDDVPGIDSGVEASRVEDKDYTGEGEPLAEAASSDVGTEDKVVSAGGVGLDGTLGAEVKAVREALEPAASVELETGESRVERERDSSDADLKDLSREEGKVSEVTDPDAKRDYQRDSASEDTKPESRRDDQEKDGDTATELPREVVSETTEPSSLPDDPEGDKSDSRSETLDPDIRDGSAVEDIKDEVGSSRDSESTYGEPSDDSEVVEKHDSSDDESPVGMVSTEDVPGIDSGVEESRVESKDYTVEGEPLVEAASSDVATEDKVVPAGGVGLDGTLGAEGTATGDVLEATALTSEDAALETVDIPVDQAKGSGDAAVKDLPREDGTVSEATEPESRRDYQEKDIGDDCDVAREREVVPEITEPSSLPNDPEGDKSDSRPERLDPDIGDGGAIEDEVEVRSSRGSESTYSVPSDDTVGVDKHYSADDEYKAGMVSTDDVPVIDSGVEASRVEGKDYTGEGEAPVEAASSDVAIEDKVVSTEDVPGIDSGVEASRVEGKDYTGEGKAPAEAASSDVATEDKVVSAGDKALEGELGAEGTAVREALETAESRIEQEKDSSDADLKDLSREEGTISEVTEPDAKREDQRDSVSEATEPESRRDYQEKDGDTEKELPREVVSEITEPGSRPDDPEGDKSDSRLERLDPDIRDGRAIEDIKDEVRSSSDSDSTYAVPSEDAAVIDKHDSGDDESPLGMVSTDDVPGIDSGVEETRVEGKDYTGEGEAPAEAASSDVVNEDKVVSAGDEALEGELGAEGVAVREALEPAASVESETGESRVERERDIGDADLKDLSREEGTVSEVTEPESKGDYQERDTDVAATELPREVVSETTEPGSLPNDQDGDKSDSRSETLDPNIGDGSAIEDEVRSSGDSKSTYAVPSEDAAVIDKHYSGDDESPAGMVSTDDAPGIDSGVEASRVEGKDYTGEGETSAEVPSSDVATEDKVVSTEDVPGIDSGVEASRVEGKDYTGEGETSAEVPSSDVAPEVVSAGDEALEGELGAEVKAAREALEPAASVELETAESRIEQVRARGDGYVKDLSREEGTISEVTDPKRDYQRDSVSEDTKPESRRDYQEKDGDTATELPREVVPEATEYGTRPDDPEGDKSDLRSETLDPNIGDGSAIEDEVRASRDSDTTDGVQSKESAVIDKHYSGDDESPAGMVSTDDVPGIDSGVEASRVEDKDYTGEGEPLAEAASSDVGTEDKVVSAGGEALEGELGAEGVAVREALEPAASVELETGESRVEQEKDSSDADVKDLPREDGKVSEAGTRPDNLDGDQRDLRSEKSGSDLGDHGVEGDSKHEVGDESSSREVSTEDVPGIDSGVEESRVEGKDDTGEGEAPAEAASSDVATEVVSAGGEALEGELGAEVKAAREALEPVASVELETAESRVEQERDSSDADVKDLPREVVSETTEPSSRPDDPEGDKRDLRSEKSGSDLGDHGVEGDSKHEVGDESPSRGVSTEDAPGIDSGVEETRVEGKDYTVEGEPLVEAASSDVATEDKVVPAGGVGLDGTLGAEGTATGDVLEATALTSEDAALETVDIPVDQAKGSGDAAVKDLSREEGTISEVTDPKRDYQRDSVSGDTEPESRRDYQEKDGDTAREREVVSEIAESSSLSDDPEGDKSDSRLERLDPDIGDGGAIEDEVEVRSSRGSESTYSVPSDDTVGVDKHYSADDDEYKAGMVSTDDVPVIDSGVEASRVEGKDYTGEGEAPVEAASSDVAIEDKVVSTEDVPVIDSGVEASRVEGKDYTGEGEAPVEAASSDVAIEDKVVSTEDVPVIDSGVEASRVEGKDYTGEGKAPAEAASSDVATEDKVVSAGDEALEGELGAEGTAAREALEPAASASEDAALETVDIPVDQAKDSSDADLKDLSREEGTISEVTDPDAKRGDQRDSVSEATEPESRRDYQEKDGDTEKELPREVVPEITEPSSLPDDLDGDKSDLRLETLDPDIMDGSAVEDEVRASRGSDTTYGVSFEDSAVIDKHDSGDDESTVGMVSTDDASGIDSGVEETRVEGKDYTVEGEPLAEAASSDVAIEDKVVSTEDVPGIDSGVEASRVEGKDYTGEGKAPAEAASSDVATEDKVVSAGDKALEGELGAEGTAVREALETAESRVEQERDSSDADVKDLPREVVSEITEPGSLPNDPEGDKSDLRSEMLDPDIGDGRAIEDIKDEVRSSSDSDSTYAVPSEDAAVIDKHDSGDDESPLGMVSTEDVPNVEASGVEDKHYTAEGKPPAEVASTDVGTEDKVVSAGDEALEGELGAEGTAAREALEPAASASEDAALETVDIPVDQAKDSSDADLKDLSREEGTISEVTDPDAKRGDQRDSVSGAAEPESKGDYQKDIGDDGDAAREREVVPEITEPSSLPDDLDGDKSDLRLETLDPDIMDGSAVEDEVEVRSSKKTLLMRKEQVEASVLSAATKDMASEALKSGKEEDVVRDASSKVAAPIEDRGLLKTENNVTAAAQKQSDTDTLEPFSGTSSNKKKAKKGDAGKSKKQKPKRKEGQPSGVSTHEILKGILSTMTSENISHQDKSLPEKEQEQDASKETHQDEKKKSQEKEREEKAQKQKSSISKMQRKISKLKSRIAQGNLTEDEIQALKNKIAEIEADINGLDS</sequence>
<dbReference type="Proteomes" id="UP000510938">
    <property type="component" value="Chromosome"/>
</dbReference>
<feature type="compositionally biased region" description="Low complexity" evidence="7">
    <location>
        <begin position="1553"/>
        <end position="1565"/>
    </location>
</feature>
<feature type="compositionally biased region" description="Basic and acidic residues" evidence="7">
    <location>
        <begin position="4879"/>
        <end position="4895"/>
    </location>
</feature>
<feature type="compositionally biased region" description="Low complexity" evidence="7">
    <location>
        <begin position="1887"/>
        <end position="1898"/>
    </location>
</feature>
<feature type="compositionally biased region" description="Basic and acidic residues" evidence="7">
    <location>
        <begin position="2248"/>
        <end position="2258"/>
    </location>
</feature>
<feature type="compositionally biased region" description="Basic and acidic residues" evidence="7">
    <location>
        <begin position="2130"/>
        <end position="2153"/>
    </location>
</feature>
<feature type="compositionally biased region" description="Basic and acidic residues" evidence="7">
    <location>
        <begin position="2096"/>
        <end position="2122"/>
    </location>
</feature>
<feature type="compositionally biased region" description="Basic and acidic residues" evidence="7">
    <location>
        <begin position="4410"/>
        <end position="4448"/>
    </location>
</feature>
<feature type="transmembrane region" description="Helical" evidence="8">
    <location>
        <begin position="739"/>
        <end position="757"/>
    </location>
</feature>
<protein>
    <recommendedName>
        <fullName evidence="11">Type IV secretion system protein</fullName>
    </recommendedName>
</protein>
<evidence type="ECO:0000256" key="8">
    <source>
        <dbReference type="SAM" id="Phobius"/>
    </source>
</evidence>
<feature type="compositionally biased region" description="Basic and acidic residues" evidence="7">
    <location>
        <begin position="5339"/>
        <end position="5362"/>
    </location>
</feature>
<feature type="compositionally biased region" description="Basic and acidic residues" evidence="7">
    <location>
        <begin position="2936"/>
        <end position="2959"/>
    </location>
</feature>
<feature type="region of interest" description="Disordered" evidence="7">
    <location>
        <begin position="2222"/>
        <end position="2290"/>
    </location>
</feature>
<feature type="compositionally biased region" description="Basic and acidic residues" evidence="7">
    <location>
        <begin position="5257"/>
        <end position="5267"/>
    </location>
</feature>
<dbReference type="InterPro" id="IPR007688">
    <property type="entry name" value="Conjugal_tfr_TrbL/VirB6"/>
</dbReference>
<feature type="compositionally biased region" description="Basic and acidic residues" evidence="7">
    <location>
        <begin position="5931"/>
        <end position="5963"/>
    </location>
</feature>
<feature type="compositionally biased region" description="Basic and acidic residues" evidence="7">
    <location>
        <begin position="5722"/>
        <end position="5731"/>
    </location>
</feature>
<dbReference type="Pfam" id="PF04610">
    <property type="entry name" value="TrbL"/>
    <property type="match status" value="1"/>
</dbReference>
<feature type="compositionally biased region" description="Basic and acidic residues" evidence="7">
    <location>
        <begin position="1972"/>
        <end position="1985"/>
    </location>
</feature>
<evidence type="ECO:0000313" key="10">
    <source>
        <dbReference type="Proteomes" id="UP000510938"/>
    </source>
</evidence>
<dbReference type="GO" id="GO:0030255">
    <property type="term" value="P:protein secretion by the type IV secretion system"/>
    <property type="evidence" value="ECO:0007669"/>
    <property type="project" value="InterPro"/>
</dbReference>
<feature type="region of interest" description="Disordered" evidence="7">
    <location>
        <begin position="2054"/>
        <end position="2208"/>
    </location>
</feature>
<feature type="compositionally biased region" description="Polar residues" evidence="7">
    <location>
        <begin position="1478"/>
        <end position="1496"/>
    </location>
</feature>
<feature type="compositionally biased region" description="Polar residues" evidence="7">
    <location>
        <begin position="3292"/>
        <end position="3301"/>
    </location>
</feature>
<keyword evidence="6 8" id="KW-0472">Membrane</keyword>
<feature type="compositionally biased region" description="Low complexity" evidence="7">
    <location>
        <begin position="6043"/>
        <end position="6069"/>
    </location>
</feature>
<feature type="region of interest" description="Disordered" evidence="7">
    <location>
        <begin position="5826"/>
        <end position="6180"/>
    </location>
</feature>
<gene>
    <name evidence="9" type="ORF">O998_01745</name>
</gene>
<keyword evidence="4" id="KW-0732">Signal</keyword>
<feature type="compositionally biased region" description="Basic and acidic residues" evidence="7">
    <location>
        <begin position="2054"/>
        <end position="2072"/>
    </location>
</feature>
<feature type="transmembrane region" description="Helical" evidence="8">
    <location>
        <begin position="342"/>
        <end position="361"/>
    </location>
</feature>
<feature type="compositionally biased region" description="Basic and acidic residues" evidence="7">
    <location>
        <begin position="4157"/>
        <end position="4170"/>
    </location>
</feature>
<feature type="region of interest" description="Disordered" evidence="7">
    <location>
        <begin position="3851"/>
        <end position="4032"/>
    </location>
</feature>